<dbReference type="OrthoDB" id="5945634at2759"/>
<dbReference type="RefSeq" id="XP_015744381.1">
    <property type="nucleotide sequence ID" value="XM_015888895.2"/>
</dbReference>
<name>A0A9F3QSP0_PYTBI</name>
<sequence>MDSNALSVNHRMQRTATLAQQVLERAKTRKLNWPLPPQLQRRTFRVKGGTDEDASLDAAFASFAEHMGCISADCENYYCSMPPFQFEEHEVAHIFRYHSKEASENLLRAFENEENKNAPIVEEPEYHKTQSAALIPAKTSTSKEICIKVSPGTYTISTSSYDDTIREAHLVNVQPGQSVNLTFHL</sequence>
<reference evidence="2" key="1">
    <citation type="submission" date="2025-08" db="UniProtKB">
        <authorList>
            <consortium name="RefSeq"/>
        </authorList>
    </citation>
    <scope>IDENTIFICATION</scope>
    <source>
        <tissue evidence="2">Liver</tissue>
    </source>
</reference>
<organism evidence="1 2">
    <name type="scientific">Python bivittatus</name>
    <name type="common">Burmese python</name>
    <name type="synonym">Python molurus bivittatus</name>
    <dbReference type="NCBI Taxonomy" id="176946"/>
    <lineage>
        <taxon>Eukaryota</taxon>
        <taxon>Metazoa</taxon>
        <taxon>Chordata</taxon>
        <taxon>Craniata</taxon>
        <taxon>Vertebrata</taxon>
        <taxon>Euteleostomi</taxon>
        <taxon>Lepidosauria</taxon>
        <taxon>Squamata</taxon>
        <taxon>Bifurcata</taxon>
        <taxon>Unidentata</taxon>
        <taxon>Episquamata</taxon>
        <taxon>Toxicofera</taxon>
        <taxon>Serpentes</taxon>
        <taxon>Henophidia</taxon>
        <taxon>Pythonidae</taxon>
        <taxon>Python</taxon>
    </lineage>
</organism>
<gene>
    <name evidence="2" type="primary">LOC103066641</name>
</gene>
<dbReference type="GO" id="GO:0005654">
    <property type="term" value="C:nucleoplasm"/>
    <property type="evidence" value="ECO:0007669"/>
    <property type="project" value="TreeGrafter"/>
</dbReference>
<dbReference type="PANTHER" id="PTHR14330:SF2">
    <property type="entry name" value="A-KINASE-INTERACTING PROTEIN 1"/>
    <property type="match status" value="1"/>
</dbReference>
<protein>
    <submittedName>
        <fullName evidence="2">Uncharacterized protein LOC103066641 isoform X1</fullName>
    </submittedName>
</protein>
<dbReference type="PANTHER" id="PTHR14330">
    <property type="entry name" value="A-KINASE-INTERACTING PROTEIN 1"/>
    <property type="match status" value="1"/>
</dbReference>
<dbReference type="KEGG" id="pbi:103066641"/>
<keyword evidence="1" id="KW-1185">Reference proteome</keyword>
<dbReference type="GeneID" id="103066641"/>
<dbReference type="GO" id="GO:1901222">
    <property type="term" value="P:regulation of non-canonical NF-kappaB signal transduction"/>
    <property type="evidence" value="ECO:0007669"/>
    <property type="project" value="InterPro"/>
</dbReference>
<dbReference type="Proteomes" id="UP000695026">
    <property type="component" value="Unplaced"/>
</dbReference>
<dbReference type="InterPro" id="IPR033214">
    <property type="entry name" value="AKIP1"/>
</dbReference>
<evidence type="ECO:0000313" key="2">
    <source>
        <dbReference type="RefSeq" id="XP_015744381.1"/>
    </source>
</evidence>
<accession>A0A9F3QSP0</accession>
<dbReference type="OMA" id="RIMAEFM"/>
<dbReference type="AlphaFoldDB" id="A0A9F3QSP0"/>
<proteinExistence type="predicted"/>
<evidence type="ECO:0000313" key="1">
    <source>
        <dbReference type="Proteomes" id="UP000695026"/>
    </source>
</evidence>